<evidence type="ECO:0000313" key="4">
    <source>
        <dbReference type="Proteomes" id="UP001224674"/>
    </source>
</evidence>
<keyword evidence="4" id="KW-1185">Reference proteome</keyword>
<gene>
    <name evidence="3" type="ORF">QDX21_02570</name>
</gene>
<dbReference type="RefSeq" id="WP_110110141.1">
    <property type="nucleotide sequence ID" value="NZ_CP122566.1"/>
</dbReference>
<evidence type="ECO:0000256" key="1">
    <source>
        <dbReference type="ARBA" id="ARBA00006484"/>
    </source>
</evidence>
<dbReference type="InterPro" id="IPR036291">
    <property type="entry name" value="NAD(P)-bd_dom_sf"/>
</dbReference>
<dbReference type="GO" id="GO:0004316">
    <property type="term" value="F:3-oxoacyl-[acyl-carrier-protein] reductase (NADPH) activity"/>
    <property type="evidence" value="ECO:0007669"/>
    <property type="project" value="UniProtKB-EC"/>
</dbReference>
<dbReference type="Pfam" id="PF13561">
    <property type="entry name" value="adh_short_C2"/>
    <property type="match status" value="1"/>
</dbReference>
<reference evidence="3 4" key="1">
    <citation type="submission" date="2023-03" db="EMBL/GenBank/DDBJ databases">
        <title>Complete genome sequences of several Auritidibacter ignavus strains isolated from ear infections.</title>
        <authorList>
            <person name="Baehr T."/>
            <person name="Baumhoegger A.M."/>
        </authorList>
    </citation>
    <scope>NUCLEOTIDE SEQUENCE [LARGE SCALE GENOMIC DNA]</scope>
    <source>
        <strain evidence="3 4">BABAE-6</strain>
    </source>
</reference>
<dbReference type="InterPro" id="IPR002347">
    <property type="entry name" value="SDR_fam"/>
</dbReference>
<dbReference type="InterPro" id="IPR057326">
    <property type="entry name" value="KR_dom"/>
</dbReference>
<protein>
    <submittedName>
        <fullName evidence="3">3-oxoacyl-ACP reductase</fullName>
        <ecNumber evidence="3">1.1.1.100</ecNumber>
    </submittedName>
</protein>
<organism evidence="3 4">
    <name type="scientific">Auritidibacter ignavus</name>
    <dbReference type="NCBI Taxonomy" id="678932"/>
    <lineage>
        <taxon>Bacteria</taxon>
        <taxon>Bacillati</taxon>
        <taxon>Actinomycetota</taxon>
        <taxon>Actinomycetes</taxon>
        <taxon>Micrococcales</taxon>
        <taxon>Micrococcaceae</taxon>
        <taxon>Auritidibacter</taxon>
    </lineage>
</organism>
<dbReference type="SMART" id="SM00822">
    <property type="entry name" value="PKS_KR"/>
    <property type="match status" value="1"/>
</dbReference>
<dbReference type="PRINTS" id="PR00081">
    <property type="entry name" value="GDHRDH"/>
</dbReference>
<accession>A0AAJ6APG6</accession>
<name>A0AAJ6APG6_9MICC</name>
<dbReference type="PANTHER" id="PTHR42760:SF78">
    <property type="entry name" value="3-OXOACYL-[ACYL-CARRIER-PROTEIN] REDUCTASE [NADH]"/>
    <property type="match status" value="1"/>
</dbReference>
<proteinExistence type="inferred from homology"/>
<dbReference type="EMBL" id="CP122566">
    <property type="protein sequence ID" value="WGH93700.1"/>
    <property type="molecule type" value="Genomic_DNA"/>
</dbReference>
<comment type="similarity">
    <text evidence="1">Belongs to the short-chain dehydrogenases/reductases (SDR) family.</text>
</comment>
<dbReference type="PANTHER" id="PTHR42760">
    <property type="entry name" value="SHORT-CHAIN DEHYDROGENASES/REDUCTASES FAMILY MEMBER"/>
    <property type="match status" value="1"/>
</dbReference>
<dbReference type="SUPFAM" id="SSF51735">
    <property type="entry name" value="NAD(P)-binding Rossmann-fold domains"/>
    <property type="match status" value="1"/>
</dbReference>
<dbReference type="EC" id="1.1.1.100" evidence="3"/>
<sequence>MSTKPTDGYTAFVQNPLGKKVTGALGLPQPTPLKRYAPGQPVVDGPALIIGTSPVAEATASYLFHLGADVRRDRGLKTRFAGIIVAVDDVDDLSQLSEPILELGASLRQLDKNGRVIIIGRDPQAAPIAGDPQQLGVRQAITGITRSVAHEMRYGSTANGILICDDVVADAPSVMGAISFFLSTRSAYVSGQFLTVTSDAGALPADADQPLAGKTIVVTGAARGIGAAIAEVLARDGAKVVGVDVPAAGEALAQTINRVEGLALQLDITAEDAGEQILRFVSERIGRLDGIVHNAGITRDKLLANMDASRWDSVLAVNVQAPLRINEQLLAARDTGDPAVAGNLHIVSLASTSGIAGNRGQTNYAASKAGIIGFTQAYAARLATNGGSINAVAPGFIETDMTAKMPTLTREVGRRVNSLSQGGLPVDVAEAIGFLLSDQSAGINGRTLRVCGQAVMGA</sequence>
<dbReference type="PRINTS" id="PR00080">
    <property type="entry name" value="SDRFAMILY"/>
</dbReference>
<feature type="domain" description="Ketoreductase" evidence="2">
    <location>
        <begin position="214"/>
        <end position="395"/>
    </location>
</feature>
<dbReference type="AlphaFoldDB" id="A0AAJ6APG6"/>
<dbReference type="InterPro" id="IPR020904">
    <property type="entry name" value="Sc_DH/Rdtase_CS"/>
</dbReference>
<dbReference type="NCBIfam" id="NF006110">
    <property type="entry name" value="PRK08261.1"/>
    <property type="match status" value="1"/>
</dbReference>
<dbReference type="FunFam" id="3.40.50.720:FF:000338">
    <property type="entry name" value="3-oxoacyl-ACP reductase FabG"/>
    <property type="match status" value="1"/>
</dbReference>
<dbReference type="Proteomes" id="UP001224674">
    <property type="component" value="Chromosome"/>
</dbReference>
<evidence type="ECO:0000259" key="2">
    <source>
        <dbReference type="SMART" id="SM00822"/>
    </source>
</evidence>
<evidence type="ECO:0000313" key="3">
    <source>
        <dbReference type="EMBL" id="WGH93700.1"/>
    </source>
</evidence>
<dbReference type="PROSITE" id="PS00061">
    <property type="entry name" value="ADH_SHORT"/>
    <property type="match status" value="1"/>
</dbReference>
<dbReference type="Gene3D" id="3.40.50.720">
    <property type="entry name" value="NAD(P)-binding Rossmann-like Domain"/>
    <property type="match status" value="2"/>
</dbReference>
<keyword evidence="3" id="KW-0560">Oxidoreductase</keyword>